<dbReference type="Pfam" id="PF17919">
    <property type="entry name" value="RT_RNaseH_2"/>
    <property type="match status" value="1"/>
</dbReference>
<dbReference type="GO" id="GO:0004523">
    <property type="term" value="F:RNA-DNA hybrid ribonuclease activity"/>
    <property type="evidence" value="ECO:0007669"/>
    <property type="project" value="InterPro"/>
</dbReference>
<dbReference type="CDD" id="cd01647">
    <property type="entry name" value="RT_LTR"/>
    <property type="match status" value="1"/>
</dbReference>
<evidence type="ECO:0000256" key="1">
    <source>
        <dbReference type="ARBA" id="ARBA00022670"/>
    </source>
</evidence>
<feature type="domain" description="Peptidase A2" evidence="18">
    <location>
        <begin position="196"/>
        <end position="235"/>
    </location>
</feature>
<dbReference type="InterPro" id="IPR001969">
    <property type="entry name" value="Aspartic_peptidase_AS"/>
</dbReference>
<evidence type="ECO:0000256" key="11">
    <source>
        <dbReference type="ARBA" id="ARBA00022908"/>
    </source>
</evidence>
<evidence type="ECO:0000256" key="10">
    <source>
        <dbReference type="ARBA" id="ARBA00022884"/>
    </source>
</evidence>
<dbReference type="EMBL" id="BSXT01000048">
    <property type="protein sequence ID" value="GMF16002.1"/>
    <property type="molecule type" value="Genomic_DNA"/>
</dbReference>
<dbReference type="Gene3D" id="2.40.70.10">
    <property type="entry name" value="Acid Proteases"/>
    <property type="match status" value="1"/>
</dbReference>
<dbReference type="InterPro" id="IPR041577">
    <property type="entry name" value="RT_RNaseH_2"/>
</dbReference>
<feature type="region of interest" description="Disordered" evidence="17">
    <location>
        <begin position="424"/>
        <end position="478"/>
    </location>
</feature>
<dbReference type="CDD" id="cd00303">
    <property type="entry name" value="retropepsin_like"/>
    <property type="match status" value="1"/>
</dbReference>
<keyword evidence="10" id="KW-0694">RNA-binding</keyword>
<dbReference type="Pfam" id="PF13650">
    <property type="entry name" value="Asp_protease_2"/>
    <property type="match status" value="1"/>
</dbReference>
<evidence type="ECO:0000313" key="20">
    <source>
        <dbReference type="Proteomes" id="UP001165121"/>
    </source>
</evidence>
<evidence type="ECO:0000256" key="7">
    <source>
        <dbReference type="ARBA" id="ARBA00022759"/>
    </source>
</evidence>
<dbReference type="SUPFAM" id="SSF56672">
    <property type="entry name" value="DNA/RNA polymerases"/>
    <property type="match status" value="1"/>
</dbReference>
<evidence type="ECO:0000256" key="5">
    <source>
        <dbReference type="ARBA" id="ARBA00022723"/>
    </source>
</evidence>
<dbReference type="Proteomes" id="UP001165121">
    <property type="component" value="Unassembled WGS sequence"/>
</dbReference>
<evidence type="ECO:0000256" key="4">
    <source>
        <dbReference type="ARBA" id="ARBA00022722"/>
    </source>
</evidence>
<evidence type="ECO:0000256" key="15">
    <source>
        <dbReference type="ARBA" id="ARBA00023172"/>
    </source>
</evidence>
<keyword evidence="6" id="KW-0064">Aspartyl protease</keyword>
<dbReference type="Gene3D" id="1.10.340.70">
    <property type="match status" value="1"/>
</dbReference>
<keyword evidence="5" id="KW-0479">Metal-binding</keyword>
<feature type="compositionally biased region" description="Low complexity" evidence="17">
    <location>
        <begin position="424"/>
        <end position="440"/>
    </location>
</feature>
<feature type="compositionally biased region" description="Basic and acidic residues" evidence="17">
    <location>
        <begin position="1402"/>
        <end position="1414"/>
    </location>
</feature>
<feature type="region of interest" description="Disordered" evidence="17">
    <location>
        <begin position="1676"/>
        <end position="1727"/>
    </location>
</feature>
<evidence type="ECO:0000256" key="16">
    <source>
        <dbReference type="ARBA" id="ARBA00023268"/>
    </source>
</evidence>
<dbReference type="GO" id="GO:0004190">
    <property type="term" value="F:aspartic-type endopeptidase activity"/>
    <property type="evidence" value="ECO:0007669"/>
    <property type="project" value="UniProtKB-KW"/>
</dbReference>
<keyword evidence="15" id="KW-0233">DNA recombination</keyword>
<dbReference type="GO" id="GO:0006310">
    <property type="term" value="P:DNA recombination"/>
    <property type="evidence" value="ECO:0007669"/>
    <property type="project" value="UniProtKB-KW"/>
</dbReference>
<protein>
    <submittedName>
        <fullName evidence="19">Unnamed protein product</fullName>
    </submittedName>
</protein>
<feature type="region of interest" description="Disordered" evidence="17">
    <location>
        <begin position="853"/>
        <end position="876"/>
    </location>
</feature>
<dbReference type="InterPro" id="IPR036397">
    <property type="entry name" value="RNaseH_sf"/>
</dbReference>
<evidence type="ECO:0000256" key="12">
    <source>
        <dbReference type="ARBA" id="ARBA00022918"/>
    </source>
</evidence>
<evidence type="ECO:0000256" key="13">
    <source>
        <dbReference type="ARBA" id="ARBA00022932"/>
    </source>
</evidence>
<dbReference type="InterPro" id="IPR043502">
    <property type="entry name" value="DNA/RNA_pol_sf"/>
</dbReference>
<dbReference type="InterPro" id="IPR000477">
    <property type="entry name" value="RT_dom"/>
</dbReference>
<keyword evidence="14" id="KW-0238">DNA-binding</keyword>
<dbReference type="InterPro" id="IPR050951">
    <property type="entry name" value="Retrovirus_Pol_polyprotein"/>
</dbReference>
<evidence type="ECO:0000313" key="19">
    <source>
        <dbReference type="EMBL" id="GMF16002.1"/>
    </source>
</evidence>
<keyword evidence="7" id="KW-0255">Endonuclease</keyword>
<evidence type="ECO:0000256" key="6">
    <source>
        <dbReference type="ARBA" id="ARBA00022750"/>
    </source>
</evidence>
<keyword evidence="16" id="KW-0511">Multifunctional enzyme</keyword>
<feature type="compositionally biased region" description="Low complexity" evidence="17">
    <location>
        <begin position="76"/>
        <end position="93"/>
    </location>
</feature>
<keyword evidence="2" id="KW-0808">Transferase</keyword>
<sequence length="1825" mass="203247">MIEVSANARTTETAEMTTVRGVPMIAENDAVTRLSDPAMVLVQHADAAGTQHTSAIGGANSASRCMMRGAARCSSAWRSSPSSSAPPSTSQRSTEPAVEANHVFAFVGKAHRPDMWCVRSDGLECEYDGQNELGDPEGDRRAVASMATGTRRVAERHSNMLKLSPGERMGWWSAQKFDRRVRMRALVLGAVNDMRTKILLDTGANVSAVSESIARRLHLKRRTNTNRQIDVQGIGKGKVLTSSRTTVKVTIGWQVVYEFEVWIMPHHAGVDLIFGTDFKIPAGIRLDLYNSTARLPDEVAIPLIKSRSAWLTEPTYGDRVSDGPAESLRTLWVPHGELLPDDRYVRLNLAKYCDWQVLAHEAAMVIGLLKREQQLYADWLARQPPAVDRRQYAVPKAVMKRSPRRVDNGEAEPTCAQQRELLERAAAASAESASGRTEAAVTPAKSVRDGLHKSETTESMADDSVSYEPAESAGDDRASSVQAVATSCELTDCDVAEPVAAAPTDAAEWDDGLNAGAAHQSRLGVTILEAKSPDQASEREHLSRVDFARHETADDEIELSDVALADDPEEDLRLRFVAAMTMCEDESITVVNNSATDPAEFECSSNEIDQEDYAHELAFLPDLSDSASTELDYGGSNVVCSAHTPSQREKLVKALKAQEDIIIASGNALPRPAYGAICDIDVQGHKPIKQRARRVPLKHLKKLYELLKGSLKAGLIAFSNSPWALPIVIVLKKNGVDIQQCIDYKMVNTITAAMEYAMPLVDDLLTELESYLRFYSLDAASGFWAVMMTQRAREISAFVCALGHFERLRMPFGRTNAPMIYQRIIDNALWGYVQPRGGWASYAEEVRRAEGASATHRGRLSDPNQPTRDSVNSATKYEADRRVLAESDSLHDLVNSPESDIFANGEPDGSTLTPVFDRRSFVDDIYFGGTMFEDCLVTLSRLLARFAECRISISFTKSIFVQPTVDFLSHEVSQHGIRANPAKLAAIAELPFPTLKKGMQGFLGALNYYNRFIQNMTVYGAVLYQLKDADFADGGDLAAAKLAFAELKTKVANPPILRHFDSARDVHIMLFANAWTLSCTLLQPHDGLLHPVRFCGRVLKENEVNYHPAEKEVLALLHILKVGHTLFAGKPLQVYTRFSTLARVFTSKSLYGRAVSFAMLLWPYHLKVKRIREHDVNFAQLLQATVTPYIGLDESLSHLAPPSKKSATVRLDPELLYAHVPRDFVGNVLPFDGSAKSEKNGGYVNLTEYTGMNNGVMAALERGLTDLIIGGDSRFAIQQTMGKMACKKETLQLELARHKKLTDQLSSVRYLHVLRHYNAAADSLATEALESNMGRMVLIGDRKTELKEINRVSEILYTSTGSADSGEPRTEMTVMTRRQTRRVHFEDEANKDSMTRRQTRRVHFEDEANKDSAGNRRNTGLHAKEDNPPNSRAEGLHFESPRAPKRPRRVEDQAEVEVSEGRIPDATDIDPAVVQAERRRRISKAQDEELRWADLKALLRGELDSLTHRRAHNASKIADSFVLNEDGLLCHNSIEGGHQGIVRTFHRVKAEFYWVGLYADVSKHVQICEDCSTSKSKPQLRGYSPVEIQGNAELQTPSKWPTRAVGQDDDPNCAGLYTTRRETPFYLVHGWDAQSTLKSMTSTIKKDPANLADAAQWRREANRQREIALQLAKEYRPAEKVQRAEAHNARLSGKEKSSLPESTQLTKERSTDNEDADSEDEPAEPQTSLFRAGDQVWLFMERVRPGLKKKPAHRWHGPFRVKKKVEEFAYELELPDKRGYRSYPVVHVSRLKKVANLGQRPTAKLVDELSENDRFDSWELSDSSD</sequence>
<keyword evidence="12" id="KW-0695">RNA-directed DNA polymerase</keyword>
<dbReference type="InterPro" id="IPR043128">
    <property type="entry name" value="Rev_trsase/Diguanyl_cyclase"/>
</dbReference>
<dbReference type="InterPro" id="IPR041588">
    <property type="entry name" value="Integrase_H2C2"/>
</dbReference>
<reference evidence="19" key="1">
    <citation type="submission" date="2023-04" db="EMBL/GenBank/DDBJ databases">
        <title>Phytophthora fragariaefolia NBRC 109709.</title>
        <authorList>
            <person name="Ichikawa N."/>
            <person name="Sato H."/>
            <person name="Tonouchi N."/>
        </authorList>
    </citation>
    <scope>NUCLEOTIDE SEQUENCE</scope>
    <source>
        <strain evidence="19">NBRC 109709</strain>
    </source>
</reference>
<dbReference type="PROSITE" id="PS50175">
    <property type="entry name" value="ASP_PROT_RETROV"/>
    <property type="match status" value="1"/>
</dbReference>
<feature type="compositionally biased region" description="Basic and acidic residues" evidence="17">
    <location>
        <begin position="1676"/>
        <end position="1698"/>
    </location>
</feature>
<dbReference type="InterPro" id="IPR001995">
    <property type="entry name" value="Peptidase_A2_cat"/>
</dbReference>
<evidence type="ECO:0000256" key="3">
    <source>
        <dbReference type="ARBA" id="ARBA00022695"/>
    </source>
</evidence>
<keyword evidence="1" id="KW-0645">Protease</keyword>
<keyword evidence="8" id="KW-0378">Hydrolase</keyword>
<dbReference type="PROSITE" id="PS00141">
    <property type="entry name" value="ASP_PROTEASE"/>
    <property type="match status" value="1"/>
</dbReference>
<keyword evidence="20" id="KW-1185">Reference proteome</keyword>
<keyword evidence="11" id="KW-0229">DNA integration</keyword>
<dbReference type="GO" id="GO:0003964">
    <property type="term" value="F:RNA-directed DNA polymerase activity"/>
    <property type="evidence" value="ECO:0007669"/>
    <property type="project" value="UniProtKB-KW"/>
</dbReference>
<dbReference type="Pfam" id="PF13456">
    <property type="entry name" value="RVT_3"/>
    <property type="match status" value="1"/>
</dbReference>
<dbReference type="SUPFAM" id="SSF50630">
    <property type="entry name" value="Acid proteases"/>
    <property type="match status" value="1"/>
</dbReference>
<dbReference type="Pfam" id="PF24626">
    <property type="entry name" value="SH3_Tf2-1"/>
    <property type="match status" value="1"/>
</dbReference>
<feature type="compositionally biased region" description="Polar residues" evidence="17">
    <location>
        <begin position="862"/>
        <end position="875"/>
    </location>
</feature>
<name>A0A9W6WSP7_9STRA</name>
<comment type="caution">
    <text evidence="19">The sequence shown here is derived from an EMBL/GenBank/DDBJ whole genome shotgun (WGS) entry which is preliminary data.</text>
</comment>
<organism evidence="19 20">
    <name type="scientific">Phytophthora fragariaefolia</name>
    <dbReference type="NCBI Taxonomy" id="1490495"/>
    <lineage>
        <taxon>Eukaryota</taxon>
        <taxon>Sar</taxon>
        <taxon>Stramenopiles</taxon>
        <taxon>Oomycota</taxon>
        <taxon>Peronosporomycetes</taxon>
        <taxon>Peronosporales</taxon>
        <taxon>Peronosporaceae</taxon>
        <taxon>Phytophthora</taxon>
    </lineage>
</organism>
<keyword evidence="13" id="KW-0239">DNA-directed DNA polymerase</keyword>
<dbReference type="GO" id="GO:0003677">
    <property type="term" value="F:DNA binding"/>
    <property type="evidence" value="ECO:0007669"/>
    <property type="project" value="UniProtKB-KW"/>
</dbReference>
<dbReference type="PANTHER" id="PTHR37984">
    <property type="entry name" value="PROTEIN CBG26694"/>
    <property type="match status" value="1"/>
</dbReference>
<dbReference type="GO" id="GO:0003723">
    <property type="term" value="F:RNA binding"/>
    <property type="evidence" value="ECO:0007669"/>
    <property type="project" value="UniProtKB-KW"/>
</dbReference>
<dbReference type="Pfam" id="PF00078">
    <property type="entry name" value="RVT_1"/>
    <property type="match status" value="1"/>
</dbReference>
<feature type="compositionally biased region" description="Basic and acidic residues" evidence="17">
    <location>
        <begin position="446"/>
        <end position="456"/>
    </location>
</feature>
<dbReference type="GO" id="GO:0046872">
    <property type="term" value="F:metal ion binding"/>
    <property type="evidence" value="ECO:0007669"/>
    <property type="project" value="UniProtKB-KW"/>
</dbReference>
<dbReference type="GO" id="GO:0015074">
    <property type="term" value="P:DNA integration"/>
    <property type="evidence" value="ECO:0007669"/>
    <property type="project" value="UniProtKB-KW"/>
</dbReference>
<keyword evidence="4" id="KW-0540">Nuclease</keyword>
<dbReference type="SUPFAM" id="SSF53098">
    <property type="entry name" value="Ribonuclease H-like"/>
    <property type="match status" value="1"/>
</dbReference>
<proteinExistence type="predicted"/>
<keyword evidence="3" id="KW-0548">Nucleotidyltransferase</keyword>
<keyword evidence="9" id="KW-0460">Magnesium</keyword>
<dbReference type="Pfam" id="PF17921">
    <property type="entry name" value="Integrase_H2C2"/>
    <property type="match status" value="1"/>
</dbReference>
<dbReference type="Gene3D" id="3.30.70.270">
    <property type="match status" value="3"/>
</dbReference>
<feature type="compositionally biased region" description="Basic and acidic residues" evidence="17">
    <location>
        <begin position="1383"/>
        <end position="1395"/>
    </location>
</feature>
<accession>A0A9W6WSP7</accession>
<evidence type="ECO:0000256" key="17">
    <source>
        <dbReference type="SAM" id="MobiDB-lite"/>
    </source>
</evidence>
<dbReference type="Gene3D" id="3.10.10.10">
    <property type="entry name" value="HIV Type 1 Reverse Transcriptase, subunit A, domain 1"/>
    <property type="match status" value="1"/>
</dbReference>
<dbReference type="Gene3D" id="3.30.420.10">
    <property type="entry name" value="Ribonuclease H-like superfamily/Ribonuclease H"/>
    <property type="match status" value="1"/>
</dbReference>
<dbReference type="PANTHER" id="PTHR37984:SF5">
    <property type="entry name" value="PROTEIN NYNRIN-LIKE"/>
    <property type="match status" value="1"/>
</dbReference>
<dbReference type="InterPro" id="IPR056924">
    <property type="entry name" value="SH3_Tf2-1"/>
</dbReference>
<feature type="region of interest" description="Disordered" evidence="17">
    <location>
        <begin position="1360"/>
        <end position="1460"/>
    </location>
</feature>
<gene>
    <name evidence="19" type="ORF">Pfra01_000065400</name>
</gene>
<dbReference type="GO" id="GO:0006508">
    <property type="term" value="P:proteolysis"/>
    <property type="evidence" value="ECO:0007669"/>
    <property type="project" value="UniProtKB-KW"/>
</dbReference>
<evidence type="ECO:0000256" key="8">
    <source>
        <dbReference type="ARBA" id="ARBA00022801"/>
    </source>
</evidence>
<evidence type="ECO:0000256" key="2">
    <source>
        <dbReference type="ARBA" id="ARBA00022679"/>
    </source>
</evidence>
<dbReference type="GO" id="GO:0003887">
    <property type="term" value="F:DNA-directed DNA polymerase activity"/>
    <property type="evidence" value="ECO:0007669"/>
    <property type="project" value="UniProtKB-KW"/>
</dbReference>
<dbReference type="InterPro" id="IPR021109">
    <property type="entry name" value="Peptidase_aspartic_dom_sf"/>
</dbReference>
<feature type="region of interest" description="Disordered" evidence="17">
    <location>
        <begin position="76"/>
        <end position="96"/>
    </location>
</feature>
<evidence type="ECO:0000256" key="14">
    <source>
        <dbReference type="ARBA" id="ARBA00023125"/>
    </source>
</evidence>
<evidence type="ECO:0000259" key="18">
    <source>
        <dbReference type="PROSITE" id="PS50175"/>
    </source>
</evidence>
<evidence type="ECO:0000256" key="9">
    <source>
        <dbReference type="ARBA" id="ARBA00022842"/>
    </source>
</evidence>
<dbReference type="InterPro" id="IPR002156">
    <property type="entry name" value="RNaseH_domain"/>
</dbReference>
<dbReference type="InterPro" id="IPR012337">
    <property type="entry name" value="RNaseH-like_sf"/>
</dbReference>
<feature type="compositionally biased region" description="Acidic residues" evidence="17">
    <location>
        <begin position="1713"/>
        <end position="1723"/>
    </location>
</feature>